<evidence type="ECO:0008006" key="3">
    <source>
        <dbReference type="Google" id="ProtNLM"/>
    </source>
</evidence>
<dbReference type="SUPFAM" id="SSF48452">
    <property type="entry name" value="TPR-like"/>
    <property type="match status" value="1"/>
</dbReference>
<dbReference type="InterPro" id="IPR011990">
    <property type="entry name" value="TPR-like_helical_dom_sf"/>
</dbReference>
<reference evidence="1 2" key="1">
    <citation type="submission" date="2016-10" db="EMBL/GenBank/DDBJ databases">
        <authorList>
            <person name="de Groot N.N."/>
        </authorList>
    </citation>
    <scope>NUCLEOTIDE SEQUENCE [LARGE SCALE GENOMIC DNA]</scope>
    <source>
        <strain evidence="1 2">RK1</strain>
    </source>
</reference>
<proteinExistence type="predicted"/>
<dbReference type="Proteomes" id="UP000198670">
    <property type="component" value="Unassembled WGS sequence"/>
</dbReference>
<protein>
    <recommendedName>
        <fullName evidence="3">Tetratricopeptide repeat-containing protein</fullName>
    </recommendedName>
</protein>
<organism evidence="1 2">
    <name type="scientific">Parapedobacter indicus</name>
    <dbReference type="NCBI Taxonomy" id="1477437"/>
    <lineage>
        <taxon>Bacteria</taxon>
        <taxon>Pseudomonadati</taxon>
        <taxon>Bacteroidota</taxon>
        <taxon>Sphingobacteriia</taxon>
        <taxon>Sphingobacteriales</taxon>
        <taxon>Sphingobacteriaceae</taxon>
        <taxon>Parapedobacter</taxon>
    </lineage>
</organism>
<dbReference type="AlphaFoldDB" id="A0A1I3N2B4"/>
<evidence type="ECO:0000313" key="2">
    <source>
        <dbReference type="Proteomes" id="UP000198670"/>
    </source>
</evidence>
<dbReference type="Gene3D" id="1.25.40.10">
    <property type="entry name" value="Tetratricopeptide repeat domain"/>
    <property type="match status" value="1"/>
</dbReference>
<gene>
    <name evidence="1" type="ORF">SAMN05444682_10767</name>
</gene>
<keyword evidence="2" id="KW-1185">Reference proteome</keyword>
<dbReference type="RefSeq" id="WP_245893247.1">
    <property type="nucleotide sequence ID" value="NZ_FOQO01000007.1"/>
</dbReference>
<dbReference type="EMBL" id="FOQO01000007">
    <property type="protein sequence ID" value="SFJ03046.1"/>
    <property type="molecule type" value="Genomic_DNA"/>
</dbReference>
<dbReference type="STRING" id="1477437.SAMN05444682_10767"/>
<name>A0A1I3N2B4_9SPHI</name>
<accession>A0A1I3N2B4</accession>
<evidence type="ECO:0000313" key="1">
    <source>
        <dbReference type="EMBL" id="SFJ03046.1"/>
    </source>
</evidence>
<sequence>MMTSRVRALVLVISFFFLAWTLYARVYQLAAMVMGFMGYLTWSHYREGTVFIATQAFQKQDFEKAKYLLADIKKPEALRKGRRNYYEFMMGNLALKAEDYEEAERHFQIASRLPFRRPNDKAIILVNLANINLRRKDYERVRAYVDVARKLEVTSRVAHIIDKIENEIPKNQS</sequence>